<dbReference type="InterPro" id="IPR036890">
    <property type="entry name" value="HATPase_C_sf"/>
</dbReference>
<dbReference type="Gene3D" id="3.30.450.20">
    <property type="entry name" value="PAS domain"/>
    <property type="match status" value="2"/>
</dbReference>
<dbReference type="InterPro" id="IPR000014">
    <property type="entry name" value="PAS"/>
</dbReference>
<comment type="caution">
    <text evidence="14">The sequence shown here is derived from an EMBL/GenBank/DDBJ whole genome shotgun (WGS) entry which is preliminary data.</text>
</comment>
<dbReference type="InterPro" id="IPR003594">
    <property type="entry name" value="HATPase_dom"/>
</dbReference>
<dbReference type="CDD" id="cd00130">
    <property type="entry name" value="PAS"/>
    <property type="match status" value="2"/>
</dbReference>
<dbReference type="NCBIfam" id="TIGR00229">
    <property type="entry name" value="sensory_box"/>
    <property type="match status" value="2"/>
</dbReference>
<evidence type="ECO:0000256" key="8">
    <source>
        <dbReference type="ARBA" id="ARBA00023012"/>
    </source>
</evidence>
<dbReference type="SUPFAM" id="SSF55874">
    <property type="entry name" value="ATPase domain of HSP90 chaperone/DNA topoisomerase II/histidine kinase"/>
    <property type="match status" value="1"/>
</dbReference>
<comment type="subcellular location">
    <subcellularLocation>
        <location evidence="3">Cell membrane</location>
    </subcellularLocation>
</comment>
<evidence type="ECO:0000256" key="3">
    <source>
        <dbReference type="ARBA" id="ARBA00004236"/>
    </source>
</evidence>
<dbReference type="FunFam" id="1.10.287.130:FF:000001">
    <property type="entry name" value="Two-component sensor histidine kinase"/>
    <property type="match status" value="1"/>
</dbReference>
<dbReference type="SUPFAM" id="SSF47384">
    <property type="entry name" value="Homodimeric domain of signal transducing histidine kinase"/>
    <property type="match status" value="1"/>
</dbReference>
<dbReference type="InterPro" id="IPR004358">
    <property type="entry name" value="Sig_transdc_His_kin-like_C"/>
</dbReference>
<dbReference type="PROSITE" id="PS50109">
    <property type="entry name" value="HIS_KIN"/>
    <property type="match status" value="1"/>
</dbReference>
<evidence type="ECO:0000259" key="12">
    <source>
        <dbReference type="PROSITE" id="PS50112"/>
    </source>
</evidence>
<dbReference type="Gene3D" id="3.30.565.10">
    <property type="entry name" value="Histidine kinase-like ATPase, C-terminal domain"/>
    <property type="match status" value="1"/>
</dbReference>
<evidence type="ECO:0000256" key="2">
    <source>
        <dbReference type="ARBA" id="ARBA00001968"/>
    </source>
</evidence>
<feature type="domain" description="PAC" evidence="13">
    <location>
        <begin position="203"/>
        <end position="255"/>
    </location>
</feature>
<dbReference type="FunFam" id="3.30.565.10:FF:000006">
    <property type="entry name" value="Sensor histidine kinase WalK"/>
    <property type="match status" value="1"/>
</dbReference>
<dbReference type="SMART" id="SM00388">
    <property type="entry name" value="HisKA"/>
    <property type="match status" value="1"/>
</dbReference>
<keyword evidence="9" id="KW-0472">Membrane</keyword>
<keyword evidence="8" id="KW-0902">Two-component regulatory system</keyword>
<dbReference type="InterPro" id="IPR005467">
    <property type="entry name" value="His_kinase_dom"/>
</dbReference>
<feature type="domain" description="Histidine kinase" evidence="11">
    <location>
        <begin position="263"/>
        <end position="481"/>
    </location>
</feature>
<dbReference type="CDD" id="cd00082">
    <property type="entry name" value="HisKA"/>
    <property type="match status" value="1"/>
</dbReference>
<dbReference type="InterPro" id="IPR000700">
    <property type="entry name" value="PAS-assoc_C"/>
</dbReference>
<dbReference type="PANTHER" id="PTHR43711">
    <property type="entry name" value="TWO-COMPONENT HISTIDINE KINASE"/>
    <property type="match status" value="1"/>
</dbReference>
<dbReference type="PROSITE" id="PS50112">
    <property type="entry name" value="PAS"/>
    <property type="match status" value="1"/>
</dbReference>
<keyword evidence="6" id="KW-0808">Transferase</keyword>
<dbReference type="Pfam" id="PF02518">
    <property type="entry name" value="HATPase_c"/>
    <property type="match status" value="1"/>
</dbReference>
<evidence type="ECO:0000259" key="13">
    <source>
        <dbReference type="PROSITE" id="PS50113"/>
    </source>
</evidence>
<evidence type="ECO:0000259" key="11">
    <source>
        <dbReference type="PROSITE" id="PS50109"/>
    </source>
</evidence>
<evidence type="ECO:0000256" key="5">
    <source>
        <dbReference type="ARBA" id="ARBA00022553"/>
    </source>
</evidence>
<feature type="domain" description="PAS" evidence="12">
    <location>
        <begin position="128"/>
        <end position="181"/>
    </location>
</feature>
<accession>A0A930YDU4</accession>
<dbReference type="InterPro" id="IPR050736">
    <property type="entry name" value="Sensor_HK_Regulatory"/>
</dbReference>
<dbReference type="InterPro" id="IPR036097">
    <property type="entry name" value="HisK_dim/P_sf"/>
</dbReference>
<dbReference type="GO" id="GO:0005509">
    <property type="term" value="F:calcium ion binding"/>
    <property type="evidence" value="ECO:0007669"/>
    <property type="project" value="UniProtKB-ARBA"/>
</dbReference>
<evidence type="ECO:0000256" key="1">
    <source>
        <dbReference type="ARBA" id="ARBA00000085"/>
    </source>
</evidence>
<dbReference type="RefSeq" id="WP_194504065.1">
    <property type="nucleotide sequence ID" value="NZ_JADIVZ010000007.1"/>
</dbReference>
<organism evidence="14 15">
    <name type="scientific">Nocardioides acrostichi</name>
    <dbReference type="NCBI Taxonomy" id="2784339"/>
    <lineage>
        <taxon>Bacteria</taxon>
        <taxon>Bacillati</taxon>
        <taxon>Actinomycetota</taxon>
        <taxon>Actinomycetes</taxon>
        <taxon>Propionibacteriales</taxon>
        <taxon>Nocardioidaceae</taxon>
        <taxon>Nocardioides</taxon>
    </lineage>
</organism>
<dbReference type="Pfam" id="PF00512">
    <property type="entry name" value="HisKA"/>
    <property type="match status" value="1"/>
</dbReference>
<evidence type="ECO:0000256" key="9">
    <source>
        <dbReference type="ARBA" id="ARBA00023136"/>
    </source>
</evidence>
<gene>
    <name evidence="14" type="ORF">ISG29_13990</name>
</gene>
<feature type="region of interest" description="Disordered" evidence="10">
    <location>
        <begin position="478"/>
        <end position="503"/>
    </location>
</feature>
<dbReference type="InterPro" id="IPR035965">
    <property type="entry name" value="PAS-like_dom_sf"/>
</dbReference>
<dbReference type="SMART" id="SM00387">
    <property type="entry name" value="HATPase_c"/>
    <property type="match status" value="1"/>
</dbReference>
<dbReference type="SMART" id="SM00091">
    <property type="entry name" value="PAS"/>
    <property type="match status" value="2"/>
</dbReference>
<evidence type="ECO:0000256" key="6">
    <source>
        <dbReference type="ARBA" id="ARBA00022679"/>
    </source>
</evidence>
<dbReference type="Gene3D" id="1.10.287.130">
    <property type="match status" value="1"/>
</dbReference>
<dbReference type="EC" id="2.7.13.3" evidence="4"/>
<sequence length="503" mass="54484">MDNSLDLGAGLWAGIFEASPDAIVVVDESGLIVAANRKCEHVFLREPAMLVGTSVDALVPSAVRRGHPSRRESYSAVHEGREMGLLELAAARADGTEFPAEISLASIRADGRTYTCATVRDITRRVRERERFRGLLEAAPDAMVIVDDQARIQLANRQVTNLFGYEASELVGQPIEILVPQRYRGHHVALRDGFLGHPGVRPMGSEQLLYAVRKDGTEFPVEISLSPLETAEGVLVSAAVRDVTERLRFQQQADRVRDELVATVSHELRTPLTSIIGYLELLGDLEGDSLSETGRSMLDVIERNAMRELRLVNDLLDLASLDNGLGSASLSQVSLGALAQASVRAVNEAILGADREVEFFLGDDVVVRGDAERLTQVFDNLLTNAFRFSDETSPVRVTGGRDGGWVWFEVIDAGRGIPEHELPHVFDRLFRGADAVRDQVPGAGLGLTITRAIIESHGGRIAATSIPDEGTTVRVELPRSTTEPSAAALASGPLSEDPDAQHA</sequence>
<protein>
    <recommendedName>
        <fullName evidence="4">histidine kinase</fullName>
        <ecNumber evidence="4">2.7.13.3</ecNumber>
    </recommendedName>
</protein>
<proteinExistence type="predicted"/>
<dbReference type="InterPro" id="IPR003661">
    <property type="entry name" value="HisK_dim/P_dom"/>
</dbReference>
<dbReference type="Pfam" id="PF13426">
    <property type="entry name" value="PAS_9"/>
    <property type="match status" value="2"/>
</dbReference>
<dbReference type="Proteomes" id="UP000656804">
    <property type="component" value="Unassembled WGS sequence"/>
</dbReference>
<dbReference type="AlphaFoldDB" id="A0A930YDU4"/>
<feature type="compositionally biased region" description="Low complexity" evidence="10">
    <location>
        <begin position="484"/>
        <end position="495"/>
    </location>
</feature>
<name>A0A930YDU4_9ACTN</name>
<dbReference type="PRINTS" id="PR00344">
    <property type="entry name" value="BCTRLSENSOR"/>
</dbReference>
<keyword evidence="15" id="KW-1185">Reference proteome</keyword>
<dbReference type="EMBL" id="JADIVZ010000007">
    <property type="protein sequence ID" value="MBF4162804.1"/>
    <property type="molecule type" value="Genomic_DNA"/>
</dbReference>
<evidence type="ECO:0000256" key="4">
    <source>
        <dbReference type="ARBA" id="ARBA00012438"/>
    </source>
</evidence>
<keyword evidence="7" id="KW-0418">Kinase</keyword>
<dbReference type="SUPFAM" id="SSF55785">
    <property type="entry name" value="PYP-like sensor domain (PAS domain)"/>
    <property type="match status" value="2"/>
</dbReference>
<evidence type="ECO:0000256" key="7">
    <source>
        <dbReference type="ARBA" id="ARBA00022777"/>
    </source>
</evidence>
<evidence type="ECO:0000313" key="14">
    <source>
        <dbReference type="EMBL" id="MBF4162804.1"/>
    </source>
</evidence>
<dbReference type="InterPro" id="IPR001610">
    <property type="entry name" value="PAC"/>
</dbReference>
<keyword evidence="5" id="KW-0597">Phosphoprotein</keyword>
<comment type="catalytic activity">
    <reaction evidence="1">
        <text>ATP + protein L-histidine = ADP + protein N-phospho-L-histidine.</text>
        <dbReference type="EC" id="2.7.13.3"/>
    </reaction>
</comment>
<dbReference type="SMART" id="SM00086">
    <property type="entry name" value="PAC"/>
    <property type="match status" value="2"/>
</dbReference>
<reference evidence="14" key="1">
    <citation type="submission" date="2020-11" db="EMBL/GenBank/DDBJ databases">
        <title>Nocardioides sp. CBS4Y-1, whole genome shotgun sequence.</title>
        <authorList>
            <person name="Tuo L."/>
        </authorList>
    </citation>
    <scope>NUCLEOTIDE SEQUENCE</scope>
    <source>
        <strain evidence="14">CBS4Y-1</strain>
    </source>
</reference>
<dbReference type="PANTHER" id="PTHR43711:SF1">
    <property type="entry name" value="HISTIDINE KINASE 1"/>
    <property type="match status" value="1"/>
</dbReference>
<comment type="cofactor">
    <cofactor evidence="2">
        <name>a divalent metal cation</name>
        <dbReference type="ChEBI" id="CHEBI:60240"/>
    </cofactor>
</comment>
<dbReference type="PROSITE" id="PS50113">
    <property type="entry name" value="PAC"/>
    <property type="match status" value="1"/>
</dbReference>
<evidence type="ECO:0000313" key="15">
    <source>
        <dbReference type="Proteomes" id="UP000656804"/>
    </source>
</evidence>
<dbReference type="GO" id="GO:0000155">
    <property type="term" value="F:phosphorelay sensor kinase activity"/>
    <property type="evidence" value="ECO:0007669"/>
    <property type="project" value="InterPro"/>
</dbReference>
<evidence type="ECO:0000256" key="10">
    <source>
        <dbReference type="SAM" id="MobiDB-lite"/>
    </source>
</evidence>
<dbReference type="GO" id="GO:0005886">
    <property type="term" value="C:plasma membrane"/>
    <property type="evidence" value="ECO:0007669"/>
    <property type="project" value="UniProtKB-SubCell"/>
</dbReference>
<dbReference type="CDD" id="cd00075">
    <property type="entry name" value="HATPase"/>
    <property type="match status" value="1"/>
</dbReference>